<protein>
    <recommendedName>
        <fullName evidence="15 16">Type III pantothenate kinase</fullName>
        <ecNumber evidence="6 16">2.7.1.33</ecNumber>
    </recommendedName>
    <alternativeName>
        <fullName evidence="16">PanK-III</fullName>
    </alternativeName>
    <alternativeName>
        <fullName evidence="16">Pantothenic acid kinase</fullName>
    </alternativeName>
</protein>
<accession>A0A9D1HBD4</accession>
<dbReference type="HAMAP" id="MF_01274">
    <property type="entry name" value="Pantothen_kinase_3"/>
    <property type="match status" value="1"/>
</dbReference>
<dbReference type="EC" id="2.7.1.33" evidence="6 16"/>
<keyword evidence="16" id="KW-0479">Metal-binding</keyword>
<sequence>MLLAFDVGNTNIVLGVFKEGKMITNWRLETDNNKSADEYGMIIGQLFNYEGLKVDDVKDVIISTVVPSVLYTLQHLSVKYFHRKAIVVGPGIKTGLVVKYDNPKQVGSDRIVNAVAAHAKYGGPLIIIDFGTATTFCAISEKAEYIGGTIAPGLKISSEALFEKTAKLPKVELEEPGHVICRNTINSMQSGLVYGHMGMVDYIVNKMKKELKEYSGETGAEVKVIATGGLASLIDSGIDCIDYVDKMLTLEGLELIYRKNKRNKKTESRTERRECDYVTESL</sequence>
<proteinExistence type="inferred from homology"/>
<keyword evidence="10 16" id="KW-0418">Kinase</keyword>
<evidence type="ECO:0000256" key="15">
    <source>
        <dbReference type="ARBA" id="ARBA00040883"/>
    </source>
</evidence>
<reference evidence="17" key="2">
    <citation type="journal article" date="2021" name="PeerJ">
        <title>Extensive microbial diversity within the chicken gut microbiome revealed by metagenomics and culture.</title>
        <authorList>
            <person name="Gilroy R."/>
            <person name="Ravi A."/>
            <person name="Getino M."/>
            <person name="Pursley I."/>
            <person name="Horton D.L."/>
            <person name="Alikhan N.F."/>
            <person name="Baker D."/>
            <person name="Gharbi K."/>
            <person name="Hall N."/>
            <person name="Watson M."/>
            <person name="Adriaenssens E.M."/>
            <person name="Foster-Nyarko E."/>
            <person name="Jarju S."/>
            <person name="Secka A."/>
            <person name="Antonio M."/>
            <person name="Oren A."/>
            <person name="Chaudhuri R.R."/>
            <person name="La Ragione R."/>
            <person name="Hildebrand F."/>
            <person name="Pallen M.J."/>
        </authorList>
    </citation>
    <scope>NUCLEOTIDE SEQUENCE</scope>
    <source>
        <strain evidence="17">CHK176-22527</strain>
    </source>
</reference>
<dbReference type="GO" id="GO:0015937">
    <property type="term" value="P:coenzyme A biosynthetic process"/>
    <property type="evidence" value="ECO:0007669"/>
    <property type="project" value="UniProtKB-UniRule"/>
</dbReference>
<evidence type="ECO:0000256" key="4">
    <source>
        <dbReference type="ARBA" id="ARBA00005225"/>
    </source>
</evidence>
<comment type="subunit">
    <text evidence="5 16">Homodimer.</text>
</comment>
<keyword evidence="7 16" id="KW-0963">Cytoplasm</keyword>
<reference evidence="17" key="1">
    <citation type="submission" date="2020-10" db="EMBL/GenBank/DDBJ databases">
        <authorList>
            <person name="Gilroy R."/>
        </authorList>
    </citation>
    <scope>NUCLEOTIDE SEQUENCE</scope>
    <source>
        <strain evidence="17">CHK176-22527</strain>
    </source>
</reference>
<dbReference type="CDD" id="cd24015">
    <property type="entry name" value="ASKHA_NBD_PanK-III"/>
    <property type="match status" value="1"/>
</dbReference>
<feature type="binding site" evidence="16">
    <location>
        <begin position="6"/>
        <end position="13"/>
    </location>
    <ligand>
        <name>ATP</name>
        <dbReference type="ChEBI" id="CHEBI:30616"/>
    </ligand>
</feature>
<comment type="catalytic activity">
    <reaction evidence="1 16">
        <text>(R)-pantothenate + ATP = (R)-4'-phosphopantothenate + ADP + H(+)</text>
        <dbReference type="Rhea" id="RHEA:16373"/>
        <dbReference type="ChEBI" id="CHEBI:10986"/>
        <dbReference type="ChEBI" id="CHEBI:15378"/>
        <dbReference type="ChEBI" id="CHEBI:29032"/>
        <dbReference type="ChEBI" id="CHEBI:30616"/>
        <dbReference type="ChEBI" id="CHEBI:456216"/>
        <dbReference type="EC" id="2.7.1.33"/>
    </reaction>
</comment>
<evidence type="ECO:0000256" key="16">
    <source>
        <dbReference type="HAMAP-Rule" id="MF_01274"/>
    </source>
</evidence>
<dbReference type="Proteomes" id="UP000824159">
    <property type="component" value="Unassembled WGS sequence"/>
</dbReference>
<dbReference type="AlphaFoldDB" id="A0A9D1HBD4"/>
<dbReference type="PANTHER" id="PTHR34265:SF1">
    <property type="entry name" value="TYPE III PANTOTHENATE KINASE"/>
    <property type="match status" value="1"/>
</dbReference>
<evidence type="ECO:0000256" key="7">
    <source>
        <dbReference type="ARBA" id="ARBA00022490"/>
    </source>
</evidence>
<organism evidence="17 18">
    <name type="scientific">Candidatus Allocopromorpha excrementavium</name>
    <dbReference type="NCBI Taxonomy" id="2840741"/>
    <lineage>
        <taxon>Bacteria</taxon>
        <taxon>Bacillati</taxon>
        <taxon>Bacillota</taxon>
        <taxon>Clostridia</taxon>
        <taxon>Eubacteriales</taxon>
        <taxon>Eubacteriaceae</taxon>
        <taxon>Eubacteriaceae incertae sedis</taxon>
        <taxon>Candidatus Allocopromorpha</taxon>
    </lineage>
</organism>
<evidence type="ECO:0000256" key="12">
    <source>
        <dbReference type="ARBA" id="ARBA00022958"/>
    </source>
</evidence>
<evidence type="ECO:0000313" key="17">
    <source>
        <dbReference type="EMBL" id="HIT98828.1"/>
    </source>
</evidence>
<comment type="caution">
    <text evidence="17">The sequence shown here is derived from an EMBL/GenBank/DDBJ whole genome shotgun (WGS) entry which is preliminary data.</text>
</comment>
<comment type="cofactor">
    <cofactor evidence="2">
        <name>K(+)</name>
        <dbReference type="ChEBI" id="CHEBI:29103"/>
    </cofactor>
</comment>
<evidence type="ECO:0000256" key="8">
    <source>
        <dbReference type="ARBA" id="ARBA00022679"/>
    </source>
</evidence>
<feature type="binding site" evidence="16">
    <location>
        <begin position="107"/>
        <end position="110"/>
    </location>
    <ligand>
        <name>substrate</name>
    </ligand>
</feature>
<keyword evidence="11 16" id="KW-0067">ATP-binding</keyword>
<comment type="similarity">
    <text evidence="14 16">Belongs to the type III pantothenate kinase family.</text>
</comment>
<feature type="binding site" evidence="16">
    <location>
        <position position="132"/>
    </location>
    <ligand>
        <name>ATP</name>
        <dbReference type="ChEBI" id="CHEBI:30616"/>
    </ligand>
</feature>
<comment type="subcellular location">
    <subcellularLocation>
        <location evidence="3 16">Cytoplasm</location>
    </subcellularLocation>
</comment>
<evidence type="ECO:0000256" key="3">
    <source>
        <dbReference type="ARBA" id="ARBA00004496"/>
    </source>
</evidence>
<dbReference type="PANTHER" id="PTHR34265">
    <property type="entry name" value="TYPE III PANTOTHENATE KINASE"/>
    <property type="match status" value="1"/>
</dbReference>
<dbReference type="GO" id="GO:0046872">
    <property type="term" value="F:metal ion binding"/>
    <property type="evidence" value="ECO:0007669"/>
    <property type="project" value="UniProtKB-KW"/>
</dbReference>
<name>A0A9D1HBD4_9FIRM</name>
<feature type="active site" description="Proton acceptor" evidence="16">
    <location>
        <position position="109"/>
    </location>
</feature>
<dbReference type="NCBIfam" id="NF009855">
    <property type="entry name" value="PRK13321.1"/>
    <property type="match status" value="1"/>
</dbReference>
<evidence type="ECO:0000256" key="1">
    <source>
        <dbReference type="ARBA" id="ARBA00001206"/>
    </source>
</evidence>
<dbReference type="Pfam" id="PF03309">
    <property type="entry name" value="Pan_kinase"/>
    <property type="match status" value="1"/>
</dbReference>
<keyword evidence="8 16" id="KW-0808">Transferase</keyword>
<dbReference type="EMBL" id="DVLX01000015">
    <property type="protein sequence ID" value="HIT98828.1"/>
    <property type="molecule type" value="Genomic_DNA"/>
</dbReference>
<evidence type="ECO:0000256" key="10">
    <source>
        <dbReference type="ARBA" id="ARBA00022777"/>
    </source>
</evidence>
<dbReference type="GO" id="GO:0004594">
    <property type="term" value="F:pantothenate kinase activity"/>
    <property type="evidence" value="ECO:0007669"/>
    <property type="project" value="UniProtKB-UniRule"/>
</dbReference>
<dbReference type="NCBIfam" id="NF009848">
    <property type="entry name" value="PRK13318.1-6"/>
    <property type="match status" value="1"/>
</dbReference>
<keyword evidence="13 16" id="KW-0173">Coenzyme A biosynthesis</keyword>
<feature type="binding site" evidence="16">
    <location>
        <position position="100"/>
    </location>
    <ligand>
        <name>substrate</name>
    </ligand>
</feature>
<evidence type="ECO:0000256" key="9">
    <source>
        <dbReference type="ARBA" id="ARBA00022741"/>
    </source>
</evidence>
<dbReference type="InterPro" id="IPR004619">
    <property type="entry name" value="Type_III_PanK"/>
</dbReference>
<evidence type="ECO:0000256" key="6">
    <source>
        <dbReference type="ARBA" id="ARBA00012102"/>
    </source>
</evidence>
<dbReference type="SUPFAM" id="SSF53067">
    <property type="entry name" value="Actin-like ATPase domain"/>
    <property type="match status" value="2"/>
</dbReference>
<gene>
    <name evidence="16" type="primary">coaX</name>
    <name evidence="17" type="ORF">IAD12_01050</name>
</gene>
<comment type="pathway">
    <text evidence="4 16">Cofactor biosynthesis; coenzyme A biosynthesis; CoA from (R)-pantothenate: step 1/5.</text>
</comment>
<dbReference type="NCBIfam" id="NF009847">
    <property type="entry name" value="PRK13318.1-5"/>
    <property type="match status" value="1"/>
</dbReference>
<evidence type="ECO:0000256" key="2">
    <source>
        <dbReference type="ARBA" id="ARBA00001958"/>
    </source>
</evidence>
<feature type="binding site" evidence="16">
    <location>
        <position position="184"/>
    </location>
    <ligand>
        <name>substrate</name>
    </ligand>
</feature>
<feature type="binding site" evidence="16">
    <location>
        <position position="129"/>
    </location>
    <ligand>
        <name>K(+)</name>
        <dbReference type="ChEBI" id="CHEBI:29103"/>
    </ligand>
</feature>
<dbReference type="NCBIfam" id="TIGR00671">
    <property type="entry name" value="baf"/>
    <property type="match status" value="1"/>
</dbReference>
<dbReference type="GO" id="GO:0005524">
    <property type="term" value="F:ATP binding"/>
    <property type="evidence" value="ECO:0007669"/>
    <property type="project" value="UniProtKB-UniRule"/>
</dbReference>
<evidence type="ECO:0000256" key="13">
    <source>
        <dbReference type="ARBA" id="ARBA00022993"/>
    </source>
</evidence>
<evidence type="ECO:0000256" key="5">
    <source>
        <dbReference type="ARBA" id="ARBA00011738"/>
    </source>
</evidence>
<comment type="cofactor">
    <cofactor evidence="16">
        <name>NH4(+)</name>
        <dbReference type="ChEBI" id="CHEBI:28938"/>
    </cofactor>
    <cofactor evidence="16">
        <name>K(+)</name>
        <dbReference type="ChEBI" id="CHEBI:29103"/>
    </cofactor>
    <text evidence="16">A monovalent cation. Ammonium or potassium.</text>
</comment>
<comment type="function">
    <text evidence="16">Catalyzes the phosphorylation of pantothenate (Pan), the first step in CoA biosynthesis.</text>
</comment>
<evidence type="ECO:0000256" key="14">
    <source>
        <dbReference type="ARBA" id="ARBA00038036"/>
    </source>
</evidence>
<evidence type="ECO:0000256" key="11">
    <source>
        <dbReference type="ARBA" id="ARBA00022840"/>
    </source>
</evidence>
<keyword evidence="12 16" id="KW-0630">Potassium</keyword>
<dbReference type="GO" id="GO:0005737">
    <property type="term" value="C:cytoplasm"/>
    <property type="evidence" value="ECO:0007669"/>
    <property type="project" value="UniProtKB-SubCell"/>
</dbReference>
<dbReference type="InterPro" id="IPR043129">
    <property type="entry name" value="ATPase_NBD"/>
</dbReference>
<dbReference type="Gene3D" id="3.30.420.40">
    <property type="match status" value="2"/>
</dbReference>
<evidence type="ECO:0000313" key="18">
    <source>
        <dbReference type="Proteomes" id="UP000824159"/>
    </source>
</evidence>
<keyword evidence="9 16" id="KW-0547">Nucleotide-binding</keyword>